<organism evidence="2 3">
    <name type="scientific">Araneus ventricosus</name>
    <name type="common">Orbweaver spider</name>
    <name type="synonym">Epeira ventricosa</name>
    <dbReference type="NCBI Taxonomy" id="182803"/>
    <lineage>
        <taxon>Eukaryota</taxon>
        <taxon>Metazoa</taxon>
        <taxon>Ecdysozoa</taxon>
        <taxon>Arthropoda</taxon>
        <taxon>Chelicerata</taxon>
        <taxon>Arachnida</taxon>
        <taxon>Araneae</taxon>
        <taxon>Araneomorphae</taxon>
        <taxon>Entelegynae</taxon>
        <taxon>Araneoidea</taxon>
        <taxon>Araneidae</taxon>
        <taxon>Araneus</taxon>
    </lineage>
</organism>
<comment type="caution">
    <text evidence="2">The sequence shown here is derived from an EMBL/GenBank/DDBJ whole genome shotgun (WGS) entry which is preliminary data.</text>
</comment>
<dbReference type="EMBL" id="BGPR01002672">
    <property type="protein sequence ID" value="GBM77179.1"/>
    <property type="molecule type" value="Genomic_DNA"/>
</dbReference>
<name>A0A4Y2IIS7_ARAVE</name>
<dbReference type="Proteomes" id="UP000499080">
    <property type="component" value="Unassembled WGS sequence"/>
</dbReference>
<accession>A0A4Y2IIS7</accession>
<proteinExistence type="predicted"/>
<reference evidence="2 3" key="1">
    <citation type="journal article" date="2019" name="Sci. Rep.">
        <title>Orb-weaving spider Araneus ventricosus genome elucidates the spidroin gene catalogue.</title>
        <authorList>
            <person name="Kono N."/>
            <person name="Nakamura H."/>
            <person name="Ohtoshi R."/>
            <person name="Moran D.A.P."/>
            <person name="Shinohara A."/>
            <person name="Yoshida Y."/>
            <person name="Fujiwara M."/>
            <person name="Mori M."/>
            <person name="Tomita M."/>
            <person name="Arakawa K."/>
        </authorList>
    </citation>
    <scope>NUCLEOTIDE SEQUENCE [LARGE SCALE GENOMIC DNA]</scope>
</reference>
<keyword evidence="3" id="KW-1185">Reference proteome</keyword>
<feature type="region of interest" description="Disordered" evidence="1">
    <location>
        <begin position="78"/>
        <end position="99"/>
    </location>
</feature>
<evidence type="ECO:0000313" key="3">
    <source>
        <dbReference type="Proteomes" id="UP000499080"/>
    </source>
</evidence>
<protein>
    <submittedName>
        <fullName evidence="2">Uncharacterized protein</fullName>
    </submittedName>
</protein>
<evidence type="ECO:0000313" key="2">
    <source>
        <dbReference type="EMBL" id="GBM77179.1"/>
    </source>
</evidence>
<sequence length="99" mass="11499">MLSQCQRNINSRSKFTGKSLVFAFLSRIDPYHSLQYLEPPGLQFRKFDHFIQKENRHQFPKHIPPLEGSGLVVRHRGRRIPGSKPDSTEDPLYIRPVAS</sequence>
<dbReference type="AlphaFoldDB" id="A0A4Y2IIS7"/>
<evidence type="ECO:0000256" key="1">
    <source>
        <dbReference type="SAM" id="MobiDB-lite"/>
    </source>
</evidence>
<gene>
    <name evidence="2" type="ORF">AVEN_249790_1</name>
</gene>